<evidence type="ECO:0008006" key="3">
    <source>
        <dbReference type="Google" id="ProtNLM"/>
    </source>
</evidence>
<evidence type="ECO:0000313" key="1">
    <source>
        <dbReference type="EMBL" id="OCA87285.1"/>
    </source>
</evidence>
<dbReference type="RefSeq" id="WP_065410732.1">
    <property type="nucleotide sequence ID" value="NZ_MAYT01000023.1"/>
</dbReference>
<evidence type="ECO:0000313" key="2">
    <source>
        <dbReference type="Proteomes" id="UP000092578"/>
    </source>
</evidence>
<dbReference type="EMBL" id="MAYT01000023">
    <property type="protein sequence ID" value="OCA87285.1"/>
    <property type="molecule type" value="Genomic_DNA"/>
</dbReference>
<proteinExistence type="predicted"/>
<accession>A0A1B9ATN4</accession>
<comment type="caution">
    <text evidence="1">The sequence shown here is derived from an EMBL/GenBank/DDBJ whole genome shotgun (WGS) entry which is preliminary data.</text>
</comment>
<dbReference type="AlphaFoldDB" id="A0A1B9ATN4"/>
<dbReference type="Proteomes" id="UP000092578">
    <property type="component" value="Unassembled WGS sequence"/>
</dbReference>
<reference evidence="2" key="1">
    <citation type="submission" date="2016-05" db="EMBL/GenBank/DDBJ databases">
        <authorList>
            <person name="Liu B."/>
            <person name="Wang J."/>
            <person name="Zhu Y."/>
            <person name="Liu G."/>
            <person name="Chen Q."/>
            <person name="Chen Z."/>
            <person name="Lan J."/>
            <person name="Che J."/>
            <person name="Ge C."/>
            <person name="Shi H."/>
            <person name="Pan Z."/>
            <person name="Liu X."/>
        </authorList>
    </citation>
    <scope>NUCLEOTIDE SEQUENCE [LARGE SCALE GENOMIC DNA]</scope>
    <source>
        <strain evidence="2">FJAT-27215</strain>
    </source>
</reference>
<sequence>MALIPENILEIEADAEVLENQEAQTANGESDYYIDFENGRWTSQKITGQDKGVQWLKIGCMTEKYEYTIYDEFGALFERLIEEQLPREIIEGEIARAVVELAQQHEELRNATTTVEFKGKKAFIDIKVNGQEERVVIGR</sequence>
<name>A0A1B9ATN4_9BACI</name>
<gene>
    <name evidence="1" type="ORF">A8F95_08540</name>
</gene>
<protein>
    <recommendedName>
        <fullName evidence="3">DUF2634 domain-containing protein</fullName>
    </recommendedName>
</protein>
<keyword evidence="2" id="KW-1185">Reference proteome</keyword>
<organism evidence="1 2">
    <name type="scientific">Pseudobacillus wudalianchiensis</name>
    <dbReference type="NCBI Taxonomy" id="1743143"/>
    <lineage>
        <taxon>Bacteria</taxon>
        <taxon>Bacillati</taxon>
        <taxon>Bacillota</taxon>
        <taxon>Bacilli</taxon>
        <taxon>Bacillales</taxon>
        <taxon>Bacillaceae</taxon>
        <taxon>Pseudobacillus</taxon>
    </lineage>
</organism>